<name>A0A2W5R6N4_ANCNO</name>
<protein>
    <submittedName>
        <fullName evidence="5">GNAT family N-acetyltransferase</fullName>
    </submittedName>
</protein>
<keyword evidence="3" id="KW-0012">Acyltransferase</keyword>
<comment type="similarity">
    <text evidence="1">Belongs to the acetyltransferase family.</text>
</comment>
<dbReference type="AlphaFoldDB" id="A0A2W5R6N4"/>
<dbReference type="EMBL" id="QFQD01000010">
    <property type="protein sequence ID" value="PZQ84389.1"/>
    <property type="molecule type" value="Genomic_DNA"/>
</dbReference>
<dbReference type="CDD" id="cd04301">
    <property type="entry name" value="NAT_SF"/>
    <property type="match status" value="1"/>
</dbReference>
<dbReference type="GO" id="GO:0008080">
    <property type="term" value="F:N-acetyltransferase activity"/>
    <property type="evidence" value="ECO:0007669"/>
    <property type="project" value="TreeGrafter"/>
</dbReference>
<feature type="domain" description="N-acetyltransferase" evidence="4">
    <location>
        <begin position="3"/>
        <end position="158"/>
    </location>
</feature>
<evidence type="ECO:0000256" key="3">
    <source>
        <dbReference type="ARBA" id="ARBA00023315"/>
    </source>
</evidence>
<dbReference type="PANTHER" id="PTHR10545:SF29">
    <property type="entry name" value="GH14572P-RELATED"/>
    <property type="match status" value="1"/>
</dbReference>
<proteinExistence type="inferred from homology"/>
<dbReference type="InterPro" id="IPR051016">
    <property type="entry name" value="Diverse_Substrate_AcTransf"/>
</dbReference>
<evidence type="ECO:0000256" key="2">
    <source>
        <dbReference type="ARBA" id="ARBA00022679"/>
    </source>
</evidence>
<gene>
    <name evidence="5" type="ORF">DI549_04960</name>
</gene>
<sequence length="159" mass="18366">MSLTIRPARPSEAELIFDFVCELADYEKLRHEVEASVADIERDVFGPNPRVFCDIAEWDGAPAGFALWFYNYSTFRGRHGIYLEDLYVRPAYRGQGIARALMRRLARRCVEEGLGRFEWWVLNWNEPAIRFYRSIGAVPMDEWTVQRVSGEALAKLAGD</sequence>
<accession>A0A2W5R6N4</accession>
<dbReference type="Pfam" id="PF00583">
    <property type="entry name" value="Acetyltransf_1"/>
    <property type="match status" value="1"/>
</dbReference>
<dbReference type="InterPro" id="IPR016181">
    <property type="entry name" value="Acyl_CoA_acyltransferase"/>
</dbReference>
<dbReference type="SUPFAM" id="SSF55729">
    <property type="entry name" value="Acyl-CoA N-acyltransferases (Nat)"/>
    <property type="match status" value="1"/>
</dbReference>
<comment type="caution">
    <text evidence="5">The sequence shown here is derived from an EMBL/GenBank/DDBJ whole genome shotgun (WGS) entry which is preliminary data.</text>
</comment>
<evidence type="ECO:0000259" key="4">
    <source>
        <dbReference type="PROSITE" id="PS51186"/>
    </source>
</evidence>
<organism evidence="5 6">
    <name type="scientific">Ancylobacter novellus</name>
    <name type="common">Thiobacillus novellus</name>
    <dbReference type="NCBI Taxonomy" id="921"/>
    <lineage>
        <taxon>Bacteria</taxon>
        <taxon>Pseudomonadati</taxon>
        <taxon>Pseudomonadota</taxon>
        <taxon>Alphaproteobacteria</taxon>
        <taxon>Hyphomicrobiales</taxon>
        <taxon>Xanthobacteraceae</taxon>
        <taxon>Ancylobacter</taxon>
    </lineage>
</organism>
<evidence type="ECO:0000313" key="5">
    <source>
        <dbReference type="EMBL" id="PZQ84389.1"/>
    </source>
</evidence>
<dbReference type="PANTHER" id="PTHR10545">
    <property type="entry name" value="DIAMINE N-ACETYLTRANSFERASE"/>
    <property type="match status" value="1"/>
</dbReference>
<keyword evidence="2 5" id="KW-0808">Transferase</keyword>
<dbReference type="Proteomes" id="UP000248887">
    <property type="component" value="Unassembled WGS sequence"/>
</dbReference>
<evidence type="ECO:0000313" key="6">
    <source>
        <dbReference type="Proteomes" id="UP000248887"/>
    </source>
</evidence>
<dbReference type="FunFam" id="3.40.630.30:FF:000064">
    <property type="entry name" value="GNAT family acetyltransferase"/>
    <property type="match status" value="1"/>
</dbReference>
<dbReference type="PROSITE" id="PS51186">
    <property type="entry name" value="GNAT"/>
    <property type="match status" value="1"/>
</dbReference>
<dbReference type="Gene3D" id="3.40.630.30">
    <property type="match status" value="1"/>
</dbReference>
<evidence type="ECO:0000256" key="1">
    <source>
        <dbReference type="ARBA" id="ARBA00008694"/>
    </source>
</evidence>
<reference evidence="5 6" key="1">
    <citation type="submission" date="2017-08" db="EMBL/GenBank/DDBJ databases">
        <title>Infants hospitalized years apart are colonized by the same room-sourced microbial strains.</title>
        <authorList>
            <person name="Brooks B."/>
            <person name="Olm M.R."/>
            <person name="Firek B.A."/>
            <person name="Baker R."/>
            <person name="Thomas B.C."/>
            <person name="Morowitz M.J."/>
            <person name="Banfield J.F."/>
        </authorList>
    </citation>
    <scope>NUCLEOTIDE SEQUENCE [LARGE SCALE GENOMIC DNA]</scope>
    <source>
        <strain evidence="5">S2_005_001_R2_27</strain>
    </source>
</reference>
<dbReference type="InterPro" id="IPR000182">
    <property type="entry name" value="GNAT_dom"/>
</dbReference>